<gene>
    <name evidence="2" type="ORF">F1609_21215</name>
</gene>
<feature type="region of interest" description="Disordered" evidence="1">
    <location>
        <begin position="52"/>
        <end position="90"/>
    </location>
</feature>
<evidence type="ECO:0000313" key="2">
    <source>
        <dbReference type="EMBL" id="NHZ42672.1"/>
    </source>
</evidence>
<protein>
    <submittedName>
        <fullName evidence="2">Uncharacterized protein</fullName>
    </submittedName>
</protein>
<feature type="compositionally biased region" description="Gly residues" evidence="1">
    <location>
        <begin position="81"/>
        <end position="90"/>
    </location>
</feature>
<reference evidence="2 3" key="1">
    <citation type="submission" date="2019-09" db="EMBL/GenBank/DDBJ databases">
        <title>Taxonomy of Antarctic Massilia spp.: description of Massilia rubra sp. nov., Massilia aquatica sp. nov., Massilia mucilaginosa sp. nov., Massilia frigida sp. nov. isolated from streams, lakes and regoliths.</title>
        <authorList>
            <person name="Holochova P."/>
            <person name="Sedlacek I."/>
            <person name="Kralova S."/>
            <person name="Maslanova I."/>
            <person name="Busse H.-J."/>
            <person name="Stankova E."/>
            <person name="Vrbovska V."/>
            <person name="Kovarovic V."/>
            <person name="Bartak M."/>
            <person name="Svec P."/>
            <person name="Pantucek R."/>
        </authorList>
    </citation>
    <scope>NUCLEOTIDE SEQUENCE [LARGE SCALE GENOMIC DNA]</scope>
    <source>
        <strain evidence="2 3">CCM 8693</strain>
    </source>
</reference>
<name>A0ABX0M6V0_9BURK</name>
<dbReference type="EMBL" id="VVIW01000014">
    <property type="protein sequence ID" value="NHZ42672.1"/>
    <property type="molecule type" value="Genomic_DNA"/>
</dbReference>
<evidence type="ECO:0000256" key="1">
    <source>
        <dbReference type="SAM" id="MobiDB-lite"/>
    </source>
</evidence>
<sequence>MSAKILAGGINVLQFVPSSDAKSKNSDELHHDVAQFSAALNSSIHRLKSQLKQPPMHNSWNCDYDEDRPQKSQCDNDDEGPGGGWDWGPDGYDGGGFGTYKCTTGPISVCTITETLPHPSPYPEDGGLPSMGPSTPTICGITGFFCAAPGQPLLPPAETVEERKQRCDRKGDRDMDECKAYSRAMDYRSFKACKDRAAQYYADCHRAAELP</sequence>
<evidence type="ECO:0000313" key="3">
    <source>
        <dbReference type="Proteomes" id="UP000819052"/>
    </source>
</evidence>
<comment type="caution">
    <text evidence="2">The sequence shown here is derived from an EMBL/GenBank/DDBJ whole genome shotgun (WGS) entry which is preliminary data.</text>
</comment>
<proteinExistence type="predicted"/>
<dbReference type="RefSeq" id="WP_167078666.1">
    <property type="nucleotide sequence ID" value="NZ_VVIW01000014.1"/>
</dbReference>
<keyword evidence="3" id="KW-1185">Reference proteome</keyword>
<feature type="compositionally biased region" description="Polar residues" evidence="1">
    <location>
        <begin position="52"/>
        <end position="61"/>
    </location>
</feature>
<organism evidence="2 3">
    <name type="scientific">Massilia aquatica</name>
    <dbReference type="NCBI Taxonomy" id="2609000"/>
    <lineage>
        <taxon>Bacteria</taxon>
        <taxon>Pseudomonadati</taxon>
        <taxon>Pseudomonadota</taxon>
        <taxon>Betaproteobacteria</taxon>
        <taxon>Burkholderiales</taxon>
        <taxon>Oxalobacteraceae</taxon>
        <taxon>Telluria group</taxon>
        <taxon>Massilia</taxon>
    </lineage>
</organism>
<dbReference type="Proteomes" id="UP000819052">
    <property type="component" value="Unassembled WGS sequence"/>
</dbReference>
<accession>A0ABX0M6V0</accession>